<evidence type="ECO:0000256" key="4">
    <source>
        <dbReference type="ARBA" id="ARBA00022989"/>
    </source>
</evidence>
<dbReference type="PhylomeDB" id="A0A0G4FQM6"/>
<dbReference type="Pfam" id="PF01595">
    <property type="entry name" value="CNNM"/>
    <property type="match status" value="1"/>
</dbReference>
<evidence type="ECO:0000313" key="14">
    <source>
        <dbReference type="Proteomes" id="UP000041254"/>
    </source>
</evidence>
<feature type="compositionally biased region" description="Basic and acidic residues" evidence="8">
    <location>
        <begin position="435"/>
        <end position="451"/>
    </location>
</feature>
<feature type="transmembrane region" description="Helical" evidence="9">
    <location>
        <begin position="60"/>
        <end position="87"/>
    </location>
</feature>
<dbReference type="InterPro" id="IPR002550">
    <property type="entry name" value="CNNM"/>
</dbReference>
<accession>A0A0G4FQM6</accession>
<dbReference type="PROSITE" id="PS51371">
    <property type="entry name" value="CBS"/>
    <property type="match status" value="1"/>
</dbReference>
<feature type="domain" description="CBS" evidence="11">
    <location>
        <begin position="348"/>
        <end position="422"/>
    </location>
</feature>
<protein>
    <recommendedName>
        <fullName evidence="15">CNNM transmembrane domain-containing protein</fullName>
    </recommendedName>
</protein>
<keyword evidence="6" id="KW-0129">CBS domain</keyword>
<proteinExistence type="predicted"/>
<dbReference type="GO" id="GO:0016020">
    <property type="term" value="C:membrane"/>
    <property type="evidence" value="ECO:0007669"/>
    <property type="project" value="UniProtKB-SubCell"/>
</dbReference>
<dbReference type="InterPro" id="IPR046342">
    <property type="entry name" value="CBS_dom_sf"/>
</dbReference>
<keyword evidence="3" id="KW-0677">Repeat</keyword>
<evidence type="ECO:0000313" key="13">
    <source>
        <dbReference type="EMBL" id="CEM16753.1"/>
    </source>
</evidence>
<dbReference type="STRING" id="1169540.A0A0G4FQM6"/>
<dbReference type="AlphaFoldDB" id="A0A0G4FQM6"/>
<feature type="compositionally biased region" description="Gly residues" evidence="8">
    <location>
        <begin position="667"/>
        <end position="677"/>
    </location>
</feature>
<evidence type="ECO:0000256" key="1">
    <source>
        <dbReference type="ARBA" id="ARBA00004141"/>
    </source>
</evidence>
<evidence type="ECO:0000256" key="5">
    <source>
        <dbReference type="ARBA" id="ARBA00023136"/>
    </source>
</evidence>
<feature type="region of interest" description="Disordered" evidence="8">
    <location>
        <begin position="543"/>
        <end position="695"/>
    </location>
</feature>
<feature type="compositionally biased region" description="Low complexity" evidence="8">
    <location>
        <begin position="618"/>
        <end position="628"/>
    </location>
</feature>
<feature type="chain" id="PRO_5005188929" description="CNNM transmembrane domain-containing protein" evidence="10">
    <location>
        <begin position="23"/>
        <end position="695"/>
    </location>
</feature>
<evidence type="ECO:0000256" key="9">
    <source>
        <dbReference type="SAM" id="Phobius"/>
    </source>
</evidence>
<keyword evidence="10" id="KW-0732">Signal</keyword>
<dbReference type="InterPro" id="IPR000644">
    <property type="entry name" value="CBS_dom"/>
</dbReference>
<evidence type="ECO:0000256" key="10">
    <source>
        <dbReference type="SAM" id="SignalP"/>
    </source>
</evidence>
<evidence type="ECO:0000256" key="6">
    <source>
        <dbReference type="PROSITE-ProRule" id="PRU00703"/>
    </source>
</evidence>
<evidence type="ECO:0008006" key="15">
    <source>
        <dbReference type="Google" id="ProtNLM"/>
    </source>
</evidence>
<feature type="signal peptide" evidence="10">
    <location>
        <begin position="1"/>
        <end position="22"/>
    </location>
</feature>
<dbReference type="Proteomes" id="UP000041254">
    <property type="component" value="Unassembled WGS sequence"/>
</dbReference>
<name>A0A0G4FQM6_VITBC</name>
<feature type="domain" description="CNNM transmembrane" evidence="12">
    <location>
        <begin position="56"/>
        <end position="238"/>
    </location>
</feature>
<feature type="compositionally biased region" description="Basic and acidic residues" evidence="8">
    <location>
        <begin position="678"/>
        <end position="695"/>
    </location>
</feature>
<organism evidence="13 14">
    <name type="scientific">Vitrella brassicaformis (strain CCMP3155)</name>
    <dbReference type="NCBI Taxonomy" id="1169540"/>
    <lineage>
        <taxon>Eukaryota</taxon>
        <taxon>Sar</taxon>
        <taxon>Alveolata</taxon>
        <taxon>Colpodellida</taxon>
        <taxon>Vitrellaceae</taxon>
        <taxon>Vitrella</taxon>
    </lineage>
</organism>
<keyword evidence="4 7" id="KW-1133">Transmembrane helix</keyword>
<dbReference type="GO" id="GO:0010960">
    <property type="term" value="P:magnesium ion homeostasis"/>
    <property type="evidence" value="ECO:0007669"/>
    <property type="project" value="InterPro"/>
</dbReference>
<dbReference type="OrthoDB" id="5353557at2759"/>
<dbReference type="InParanoid" id="A0A0G4FQM6"/>
<keyword evidence="5 7" id="KW-0472">Membrane</keyword>
<evidence type="ECO:0000259" key="11">
    <source>
        <dbReference type="PROSITE" id="PS51371"/>
    </source>
</evidence>
<dbReference type="FunFam" id="3.10.580.10:FF:000006">
    <property type="entry name" value="DUF21 and CBS domain protein"/>
    <property type="match status" value="1"/>
</dbReference>
<dbReference type="PANTHER" id="PTHR12064">
    <property type="entry name" value="METAL TRANSPORTER CNNM"/>
    <property type="match status" value="1"/>
</dbReference>
<dbReference type="GO" id="GO:0030026">
    <property type="term" value="P:intracellular manganese ion homeostasis"/>
    <property type="evidence" value="ECO:0007669"/>
    <property type="project" value="TreeGrafter"/>
</dbReference>
<comment type="subcellular location">
    <subcellularLocation>
        <location evidence="1">Membrane</location>
        <topology evidence="1">Multi-pass membrane protein</topology>
    </subcellularLocation>
</comment>
<evidence type="ECO:0000256" key="2">
    <source>
        <dbReference type="ARBA" id="ARBA00022692"/>
    </source>
</evidence>
<evidence type="ECO:0000256" key="7">
    <source>
        <dbReference type="PROSITE-ProRule" id="PRU01193"/>
    </source>
</evidence>
<dbReference type="InterPro" id="IPR045095">
    <property type="entry name" value="ACDP"/>
</dbReference>
<dbReference type="PANTHER" id="PTHR12064:SF97">
    <property type="entry name" value="METAL TRANSPORTER CNNM-5"/>
    <property type="match status" value="1"/>
</dbReference>
<feature type="compositionally biased region" description="Pro residues" evidence="8">
    <location>
        <begin position="555"/>
        <end position="564"/>
    </location>
</feature>
<evidence type="ECO:0000256" key="8">
    <source>
        <dbReference type="SAM" id="MobiDB-lite"/>
    </source>
</evidence>
<dbReference type="SUPFAM" id="SSF54631">
    <property type="entry name" value="CBS-domain pair"/>
    <property type="match status" value="1"/>
</dbReference>
<dbReference type="InterPro" id="IPR044751">
    <property type="entry name" value="Ion_transp-like_CBS"/>
</dbReference>
<feature type="transmembrane region" description="Helical" evidence="9">
    <location>
        <begin position="145"/>
        <end position="164"/>
    </location>
</feature>
<feature type="transmembrane region" description="Helical" evidence="9">
    <location>
        <begin position="176"/>
        <end position="199"/>
    </location>
</feature>
<evidence type="ECO:0000256" key="3">
    <source>
        <dbReference type="ARBA" id="ARBA00022737"/>
    </source>
</evidence>
<evidence type="ECO:0000259" key="12">
    <source>
        <dbReference type="PROSITE" id="PS51846"/>
    </source>
</evidence>
<keyword evidence="2 7" id="KW-0812">Transmembrane</keyword>
<dbReference type="Gene3D" id="3.10.580.10">
    <property type="entry name" value="CBS-domain"/>
    <property type="match status" value="1"/>
</dbReference>
<dbReference type="VEuPathDB" id="CryptoDB:Vbra_15995"/>
<dbReference type="PROSITE" id="PS51846">
    <property type="entry name" value="CNNM"/>
    <property type="match status" value="1"/>
</dbReference>
<feature type="region of interest" description="Disordered" evidence="8">
    <location>
        <begin position="434"/>
        <end position="520"/>
    </location>
</feature>
<sequence>MRLYASTRLGLCLLVALLGTLAASHDDDDHSEGSFSYLSGLFARSTAALQEKLSIYSSWFWIYVAICVGLVAFAGLMSGLTTGLMSLDPVRLRILSTEGTEVEQLRAEKVLSLIHHHHLLLVTLLLANATCMEALPLFLDALVPSWMAVVLSVTAILIFGEVLPQALCTGPSQLAIAYYTAPIVKTMLVIFWCISWPIARLLDTLLGDHSEEEGFYARSHLKALIRMHGLDNRGTQRKQSDPHAQAPEDIRDQIMMDDVLGRDEVIVIEGALDLAAKTVVEVMVPFEDIYMLEMKTRLTPAVLTELLERGHSRVLVYSETRNNVQGILLVKSLITVDPKEGRLVSEFVCHAPLVASPQASLYDMLNEFQCGRSHIAIVTELVEEYASALANHRAVDRNATFIGIVTLEDVIEELIQEEILDEFDSSRKAALLRFPPREKEARPLRTSKDETPTPSRTSGAEADRTPAGTSVSGRSPAYTRGGSWNAYALHVGGGTPSSKRHPSDTGPYRHGVSTQPPSAVEGPTFHMLRSPGLSQQRRIVTTVGGEPTSTGKGYYPPPLPPIPGQKPSRGQLVKNPEGPYPENSTDPQRWLGFLTRRARAGASPGRKRGGNVTHDDLSSLGGVSSSRGGVDEGPPGVECPEGALLFTDESDQTPSPQPSAPTDAESGGRGRGRGTGIGKDDGKATDGWAYRRLDP</sequence>
<dbReference type="CDD" id="cd04590">
    <property type="entry name" value="CBS_pair_CorC_HlyC_assoc"/>
    <property type="match status" value="1"/>
</dbReference>
<reference evidence="13 14" key="1">
    <citation type="submission" date="2014-11" db="EMBL/GenBank/DDBJ databases">
        <authorList>
            <person name="Zhu J."/>
            <person name="Qi W."/>
            <person name="Song R."/>
        </authorList>
    </citation>
    <scope>NUCLEOTIDE SEQUENCE [LARGE SCALE GENOMIC DNA]</scope>
</reference>
<gene>
    <name evidence="13" type="ORF">Vbra_15995</name>
</gene>
<dbReference type="GO" id="GO:0005737">
    <property type="term" value="C:cytoplasm"/>
    <property type="evidence" value="ECO:0007669"/>
    <property type="project" value="TreeGrafter"/>
</dbReference>
<dbReference type="EMBL" id="CDMY01000482">
    <property type="protein sequence ID" value="CEM16753.1"/>
    <property type="molecule type" value="Genomic_DNA"/>
</dbReference>
<keyword evidence="14" id="KW-1185">Reference proteome</keyword>